<sequence length="181" mass="20166">MVSKGKSIKKKMSQPTLEARKSDTPKPESSIPRSKSFVSKKRKSSNATDVASLENLSYVDVHKKLHVFGHLALEQMTRCYELVVKEAEDAKQKESYEQAKTPAAISIFQARIKMAKEADDKDFDRAKWDVQEWKRPVAKLGGEPVQEASVGSLVVEDEAEGSVKVTAEVVEQDNEGDKEKA</sequence>
<evidence type="ECO:0000313" key="1">
    <source>
        <dbReference type="EMBL" id="KAI3828177.1"/>
    </source>
</evidence>
<comment type="caution">
    <text evidence="1">The sequence shown here is derived from an EMBL/GenBank/DDBJ whole genome shotgun (WGS) entry which is preliminary data.</text>
</comment>
<gene>
    <name evidence="1" type="ORF">L1987_02274</name>
</gene>
<proteinExistence type="predicted"/>
<evidence type="ECO:0000313" key="2">
    <source>
        <dbReference type="Proteomes" id="UP001056120"/>
    </source>
</evidence>
<keyword evidence="2" id="KW-1185">Reference proteome</keyword>
<reference evidence="2" key="1">
    <citation type="journal article" date="2022" name="Mol. Ecol. Resour.">
        <title>The genomes of chicory, endive, great burdock and yacon provide insights into Asteraceae palaeo-polyploidization history and plant inulin production.</title>
        <authorList>
            <person name="Fan W."/>
            <person name="Wang S."/>
            <person name="Wang H."/>
            <person name="Wang A."/>
            <person name="Jiang F."/>
            <person name="Liu H."/>
            <person name="Zhao H."/>
            <person name="Xu D."/>
            <person name="Zhang Y."/>
        </authorList>
    </citation>
    <scope>NUCLEOTIDE SEQUENCE [LARGE SCALE GENOMIC DNA]</scope>
    <source>
        <strain evidence="2">cv. Yunnan</strain>
    </source>
</reference>
<accession>A0ACB9K7F1</accession>
<reference evidence="1 2" key="2">
    <citation type="journal article" date="2022" name="Mol. Ecol. Resour.">
        <title>The genomes of chicory, endive, great burdock and yacon provide insights into Asteraceae paleo-polyploidization history and plant inulin production.</title>
        <authorList>
            <person name="Fan W."/>
            <person name="Wang S."/>
            <person name="Wang H."/>
            <person name="Wang A."/>
            <person name="Jiang F."/>
            <person name="Liu H."/>
            <person name="Zhao H."/>
            <person name="Xu D."/>
            <person name="Zhang Y."/>
        </authorList>
    </citation>
    <scope>NUCLEOTIDE SEQUENCE [LARGE SCALE GENOMIC DNA]</scope>
    <source>
        <strain evidence="2">cv. Yunnan</strain>
        <tissue evidence="1">Leaves</tissue>
    </source>
</reference>
<dbReference type="Proteomes" id="UP001056120">
    <property type="component" value="Linkage Group LG01"/>
</dbReference>
<organism evidence="1 2">
    <name type="scientific">Smallanthus sonchifolius</name>
    <dbReference type="NCBI Taxonomy" id="185202"/>
    <lineage>
        <taxon>Eukaryota</taxon>
        <taxon>Viridiplantae</taxon>
        <taxon>Streptophyta</taxon>
        <taxon>Embryophyta</taxon>
        <taxon>Tracheophyta</taxon>
        <taxon>Spermatophyta</taxon>
        <taxon>Magnoliopsida</taxon>
        <taxon>eudicotyledons</taxon>
        <taxon>Gunneridae</taxon>
        <taxon>Pentapetalae</taxon>
        <taxon>asterids</taxon>
        <taxon>campanulids</taxon>
        <taxon>Asterales</taxon>
        <taxon>Asteraceae</taxon>
        <taxon>Asteroideae</taxon>
        <taxon>Heliantheae alliance</taxon>
        <taxon>Millerieae</taxon>
        <taxon>Smallanthus</taxon>
    </lineage>
</organism>
<name>A0ACB9K7F1_9ASTR</name>
<dbReference type="EMBL" id="CM042018">
    <property type="protein sequence ID" value="KAI3828177.1"/>
    <property type="molecule type" value="Genomic_DNA"/>
</dbReference>
<protein>
    <submittedName>
        <fullName evidence="1">Uncharacterized protein</fullName>
    </submittedName>
</protein>